<dbReference type="GO" id="GO:0005524">
    <property type="term" value="F:ATP binding"/>
    <property type="evidence" value="ECO:0007669"/>
    <property type="project" value="UniProtKB-KW"/>
</dbReference>
<dbReference type="SUPFAM" id="SSF52540">
    <property type="entry name" value="P-loop containing nucleoside triphosphate hydrolases"/>
    <property type="match status" value="1"/>
</dbReference>
<evidence type="ECO:0000313" key="4">
    <source>
        <dbReference type="EMBL" id="KAF2832796.1"/>
    </source>
</evidence>
<sequence>MTANNPEALDHALTRPGRIDFQIEFALALKEQIRDIYIRMFALEKLYNTDDMDCLSHDDIDLTSNQQFHKLDDIAKLFAQHLPSSTFSPAEVQGFLLQHKDSPQNAIRRVCD</sequence>
<dbReference type="AlphaFoldDB" id="A0A6A7AHU3"/>
<dbReference type="InterPro" id="IPR057495">
    <property type="entry name" value="AAA_lid_BCS1"/>
</dbReference>
<keyword evidence="5" id="KW-1185">Reference proteome</keyword>
<evidence type="ECO:0000259" key="3">
    <source>
        <dbReference type="Pfam" id="PF25426"/>
    </source>
</evidence>
<dbReference type="OrthoDB" id="10251412at2759"/>
<dbReference type="EMBL" id="MU006216">
    <property type="protein sequence ID" value="KAF2832796.1"/>
    <property type="molecule type" value="Genomic_DNA"/>
</dbReference>
<proteinExistence type="predicted"/>
<evidence type="ECO:0000313" key="5">
    <source>
        <dbReference type="Proteomes" id="UP000799424"/>
    </source>
</evidence>
<dbReference type="InterPro" id="IPR027417">
    <property type="entry name" value="P-loop_NTPase"/>
</dbReference>
<organism evidence="4 5">
    <name type="scientific">Ophiobolus disseminans</name>
    <dbReference type="NCBI Taxonomy" id="1469910"/>
    <lineage>
        <taxon>Eukaryota</taxon>
        <taxon>Fungi</taxon>
        <taxon>Dikarya</taxon>
        <taxon>Ascomycota</taxon>
        <taxon>Pezizomycotina</taxon>
        <taxon>Dothideomycetes</taxon>
        <taxon>Pleosporomycetidae</taxon>
        <taxon>Pleosporales</taxon>
        <taxon>Pleosporineae</taxon>
        <taxon>Phaeosphaeriaceae</taxon>
        <taxon>Ophiobolus</taxon>
    </lineage>
</organism>
<gene>
    <name evidence="4" type="ORF">CC86DRAFT_399461</name>
</gene>
<name>A0A6A7AHU3_9PLEO</name>
<reference evidence="4" key="1">
    <citation type="journal article" date="2020" name="Stud. Mycol.">
        <title>101 Dothideomycetes genomes: a test case for predicting lifestyles and emergence of pathogens.</title>
        <authorList>
            <person name="Haridas S."/>
            <person name="Albert R."/>
            <person name="Binder M."/>
            <person name="Bloem J."/>
            <person name="Labutti K."/>
            <person name="Salamov A."/>
            <person name="Andreopoulos B."/>
            <person name="Baker S."/>
            <person name="Barry K."/>
            <person name="Bills G."/>
            <person name="Bluhm B."/>
            <person name="Cannon C."/>
            <person name="Castanera R."/>
            <person name="Culley D."/>
            <person name="Daum C."/>
            <person name="Ezra D."/>
            <person name="Gonzalez J."/>
            <person name="Henrissat B."/>
            <person name="Kuo A."/>
            <person name="Liang C."/>
            <person name="Lipzen A."/>
            <person name="Lutzoni F."/>
            <person name="Magnuson J."/>
            <person name="Mondo S."/>
            <person name="Nolan M."/>
            <person name="Ohm R."/>
            <person name="Pangilinan J."/>
            <person name="Park H.-J."/>
            <person name="Ramirez L."/>
            <person name="Alfaro M."/>
            <person name="Sun H."/>
            <person name="Tritt A."/>
            <person name="Yoshinaga Y."/>
            <person name="Zwiers L.-H."/>
            <person name="Turgeon B."/>
            <person name="Goodwin S."/>
            <person name="Spatafora J."/>
            <person name="Crous P."/>
            <person name="Grigoriev I."/>
        </authorList>
    </citation>
    <scope>NUCLEOTIDE SEQUENCE</scope>
    <source>
        <strain evidence="4">CBS 113818</strain>
    </source>
</reference>
<evidence type="ECO:0000256" key="1">
    <source>
        <dbReference type="ARBA" id="ARBA00022741"/>
    </source>
</evidence>
<dbReference type="Pfam" id="PF25426">
    <property type="entry name" value="AAA_lid_BCS1"/>
    <property type="match status" value="1"/>
</dbReference>
<dbReference type="Proteomes" id="UP000799424">
    <property type="component" value="Unassembled WGS sequence"/>
</dbReference>
<feature type="domain" description="Mitochondrial chaperone BCS1-like ATPase lid" evidence="3">
    <location>
        <begin position="30"/>
        <end position="110"/>
    </location>
</feature>
<keyword evidence="1" id="KW-0547">Nucleotide-binding</keyword>
<protein>
    <recommendedName>
        <fullName evidence="3">Mitochondrial chaperone BCS1-like ATPase lid domain-containing protein</fullName>
    </recommendedName>
</protein>
<keyword evidence="2" id="KW-0067">ATP-binding</keyword>
<evidence type="ECO:0000256" key="2">
    <source>
        <dbReference type="ARBA" id="ARBA00022840"/>
    </source>
</evidence>
<accession>A0A6A7AHU3</accession>